<evidence type="ECO:0000256" key="1">
    <source>
        <dbReference type="SAM" id="Coils"/>
    </source>
</evidence>
<dbReference type="EMBL" id="GG738846">
    <property type="protein sequence ID" value="EFC50059.1"/>
    <property type="molecule type" value="Genomic_DNA"/>
</dbReference>
<feature type="compositionally biased region" description="Polar residues" evidence="2">
    <location>
        <begin position="90"/>
        <end position="104"/>
    </location>
</feature>
<gene>
    <name evidence="3" type="ORF">NAEGRDRAFT_45355</name>
</gene>
<dbReference type="OMA" id="IIKVCPF"/>
<protein>
    <submittedName>
        <fullName evidence="3">Predicted protein</fullName>
    </submittedName>
</protein>
<feature type="region of interest" description="Disordered" evidence="2">
    <location>
        <begin position="331"/>
        <end position="438"/>
    </location>
</feature>
<dbReference type="VEuPathDB" id="AmoebaDB:NAEGRDRAFT_45355"/>
<name>D2UYZ7_NAEGR</name>
<feature type="region of interest" description="Disordered" evidence="2">
    <location>
        <begin position="160"/>
        <end position="179"/>
    </location>
</feature>
<dbReference type="GeneID" id="8863040"/>
<evidence type="ECO:0000313" key="4">
    <source>
        <dbReference type="Proteomes" id="UP000006671"/>
    </source>
</evidence>
<keyword evidence="4" id="KW-1185">Reference proteome</keyword>
<feature type="compositionally biased region" description="Polar residues" evidence="2">
    <location>
        <begin position="338"/>
        <end position="360"/>
    </location>
</feature>
<dbReference type="Proteomes" id="UP000006671">
    <property type="component" value="Unassembled WGS sequence"/>
</dbReference>
<feature type="region of interest" description="Disordered" evidence="2">
    <location>
        <begin position="73"/>
        <end position="135"/>
    </location>
</feature>
<dbReference type="AlphaFoldDB" id="D2UYZ7"/>
<feature type="compositionally biased region" description="Low complexity" evidence="2">
    <location>
        <begin position="396"/>
        <end position="407"/>
    </location>
</feature>
<dbReference type="InParanoid" id="D2UYZ7"/>
<evidence type="ECO:0000256" key="2">
    <source>
        <dbReference type="SAM" id="MobiDB-lite"/>
    </source>
</evidence>
<keyword evidence="1" id="KW-0175">Coiled coil</keyword>
<evidence type="ECO:0000313" key="3">
    <source>
        <dbReference type="EMBL" id="EFC50059.1"/>
    </source>
</evidence>
<sequence length="502" mass="57445">MQHNDSFSDLLPAGTKYNLSTKLNSDILPIRKEKIRKTPDVNEEIKPITTLTNRSESSFGITLKVANYPSRNSTPTIGNRIPRFKDASKRPNTAPIQQLSTNLMNKRVSFSEAAEADRKQSGSSQKTLKPKTPPLTPGFVDYKRFVKPYAYLDKTATSSNVSVSQNQANPSCSSSSVPISSGKMKALSVEMEIHMLENIERLKGVEENEHVLRNRFLQIYSETFEEIIKVCPFGKILRMIKDSYEKDVLIANNIDEKKHYDELVILYTNAQNNLNKLDREYKQIVKENNQLKNELKRQKSDSQRYKSEIERLTQLQSEITSSVKPELRNLLNKKDKASVQSRASLNNVIGSKRSNTSPRSFRNESAKSRLFNHSEEKDEKPEKKEEKSEDIEEDISPSSRQNNLQRSNSRKSIHSDDGEEEEEQEDVNDEEDETKTESLREKLLRNARQQRMQDNVALDLDYTDPNIVKKINHGVPPPVLSIRASNMMFRCDSQDSLSLDGE</sequence>
<feature type="compositionally biased region" description="Basic and acidic residues" evidence="2">
    <location>
        <begin position="361"/>
        <end position="387"/>
    </location>
</feature>
<organism evidence="4">
    <name type="scientific">Naegleria gruberi</name>
    <name type="common">Amoeba</name>
    <dbReference type="NCBI Taxonomy" id="5762"/>
    <lineage>
        <taxon>Eukaryota</taxon>
        <taxon>Discoba</taxon>
        <taxon>Heterolobosea</taxon>
        <taxon>Tetramitia</taxon>
        <taxon>Eutetramitia</taxon>
        <taxon>Vahlkampfiidae</taxon>
        <taxon>Naegleria</taxon>
    </lineage>
</organism>
<reference evidence="3 4" key="1">
    <citation type="journal article" date="2010" name="Cell">
        <title>The genome of Naegleria gruberi illuminates early eukaryotic versatility.</title>
        <authorList>
            <person name="Fritz-Laylin L.K."/>
            <person name="Prochnik S.E."/>
            <person name="Ginger M.L."/>
            <person name="Dacks J.B."/>
            <person name="Carpenter M.L."/>
            <person name="Field M.C."/>
            <person name="Kuo A."/>
            <person name="Paredez A."/>
            <person name="Chapman J."/>
            <person name="Pham J."/>
            <person name="Shu S."/>
            <person name="Neupane R."/>
            <person name="Cipriano M."/>
            <person name="Mancuso J."/>
            <person name="Tu H."/>
            <person name="Salamov A."/>
            <person name="Lindquist E."/>
            <person name="Shapiro H."/>
            <person name="Lucas S."/>
            <person name="Grigoriev I.V."/>
            <person name="Cande W.Z."/>
            <person name="Fulton C."/>
            <person name="Rokhsar D.S."/>
            <person name="Dawson S.C."/>
        </authorList>
    </citation>
    <scope>NUCLEOTIDE SEQUENCE [LARGE SCALE GENOMIC DNA]</scope>
    <source>
        <strain evidence="3 4">NEG-M</strain>
    </source>
</reference>
<proteinExistence type="predicted"/>
<feature type="compositionally biased region" description="Acidic residues" evidence="2">
    <location>
        <begin position="417"/>
        <end position="434"/>
    </location>
</feature>
<dbReference type="OrthoDB" id="10265741at2759"/>
<accession>D2UYZ7</accession>
<feature type="coiled-coil region" evidence="1">
    <location>
        <begin position="260"/>
        <end position="315"/>
    </location>
</feature>
<dbReference type="RefSeq" id="XP_002682803.1">
    <property type="nucleotide sequence ID" value="XM_002682757.1"/>
</dbReference>
<dbReference type="KEGG" id="ngr:NAEGRDRAFT_45355"/>